<comment type="caution">
    <text evidence="3">The sequence shown here is derived from an EMBL/GenBank/DDBJ whole genome shotgun (WGS) entry which is preliminary data.</text>
</comment>
<name>A0A6I4NZJ8_9MICO</name>
<protein>
    <submittedName>
        <fullName evidence="3">DUF305 domain-containing protein</fullName>
    </submittedName>
</protein>
<dbReference type="Pfam" id="PF03713">
    <property type="entry name" value="DUF305"/>
    <property type="match status" value="1"/>
</dbReference>
<dbReference type="AlphaFoldDB" id="A0A6I4NZJ8"/>
<dbReference type="InterPro" id="IPR012347">
    <property type="entry name" value="Ferritin-like"/>
</dbReference>
<feature type="domain" description="DUF305" evidence="2">
    <location>
        <begin position="68"/>
        <end position="217"/>
    </location>
</feature>
<keyword evidence="4" id="KW-1185">Reference proteome</keyword>
<proteinExistence type="predicted"/>
<gene>
    <name evidence="3" type="ORF">GB864_01240</name>
</gene>
<organism evidence="3 4">
    <name type="scientific">Agromyces seonyuensis</name>
    <dbReference type="NCBI Taxonomy" id="2662446"/>
    <lineage>
        <taxon>Bacteria</taxon>
        <taxon>Bacillati</taxon>
        <taxon>Actinomycetota</taxon>
        <taxon>Actinomycetes</taxon>
        <taxon>Micrococcales</taxon>
        <taxon>Microbacteriaceae</taxon>
        <taxon>Agromyces</taxon>
    </lineage>
</organism>
<dbReference type="Gene3D" id="1.20.1260.10">
    <property type="match status" value="1"/>
</dbReference>
<accession>A0A6I4NZJ8</accession>
<feature type="chain" id="PRO_5039685242" evidence="1">
    <location>
        <begin position="20"/>
        <end position="221"/>
    </location>
</feature>
<dbReference type="InterPro" id="IPR005183">
    <property type="entry name" value="DUF305_CopM-like"/>
</dbReference>
<evidence type="ECO:0000256" key="1">
    <source>
        <dbReference type="SAM" id="SignalP"/>
    </source>
</evidence>
<evidence type="ECO:0000313" key="3">
    <source>
        <dbReference type="EMBL" id="MWB97189.1"/>
    </source>
</evidence>
<dbReference type="PANTHER" id="PTHR36933:SF1">
    <property type="entry name" value="SLL0788 PROTEIN"/>
    <property type="match status" value="1"/>
</dbReference>
<dbReference type="PANTHER" id="PTHR36933">
    <property type="entry name" value="SLL0788 PROTEIN"/>
    <property type="match status" value="1"/>
</dbReference>
<reference evidence="3 4" key="1">
    <citation type="submission" date="2019-12" db="EMBL/GenBank/DDBJ databases">
        <authorList>
            <person name="Kim Y.S."/>
        </authorList>
    </citation>
    <scope>NUCLEOTIDE SEQUENCE [LARGE SCALE GENOMIC DNA]</scope>
    <source>
        <strain evidence="3 4">MMS17-SY077</strain>
    </source>
</reference>
<dbReference type="RefSeq" id="WP_160422468.1">
    <property type="nucleotide sequence ID" value="NZ_WSTA01000003.1"/>
</dbReference>
<dbReference type="PROSITE" id="PS51257">
    <property type="entry name" value="PROKAR_LIPOPROTEIN"/>
    <property type="match status" value="1"/>
</dbReference>
<evidence type="ECO:0000259" key="2">
    <source>
        <dbReference type="Pfam" id="PF03713"/>
    </source>
</evidence>
<dbReference type="EMBL" id="WSTA01000003">
    <property type="protein sequence ID" value="MWB97189.1"/>
    <property type="molecule type" value="Genomic_DNA"/>
</dbReference>
<keyword evidence="1" id="KW-0732">Signal</keyword>
<evidence type="ECO:0000313" key="4">
    <source>
        <dbReference type="Proteomes" id="UP000438182"/>
    </source>
</evidence>
<sequence>MATPARLVAASAVAALAFALVGCTPGVEEALPMPTTPVVQLGAPGQPNRTLSPEEVAALDSPEKTEADVTFVRHMLEHHAQAIVMIGYVEDRSDDDDIRLLAERMRLSQEAESDQFAAWLQDNGELLRDPDAEHAHTAAAPMPGMLTDAELAELEAAEGDGFDRLFLTSMTKHHEGAIVMVEELRAAGGGNEVDIDTIAKHIEADQQIEITRMQTMLAERS</sequence>
<feature type="signal peptide" evidence="1">
    <location>
        <begin position="1"/>
        <end position="19"/>
    </location>
</feature>
<dbReference type="Proteomes" id="UP000438182">
    <property type="component" value="Unassembled WGS sequence"/>
</dbReference>